<dbReference type="Proteomes" id="UP001586593">
    <property type="component" value="Unassembled WGS sequence"/>
</dbReference>
<reference evidence="2 3" key="1">
    <citation type="journal article" date="2024" name="Commun. Biol.">
        <title>Comparative genomic analysis of thermophilic fungi reveals convergent evolutionary adaptations and gene losses.</title>
        <authorList>
            <person name="Steindorff A.S."/>
            <person name="Aguilar-Pontes M.V."/>
            <person name="Robinson A.J."/>
            <person name="Andreopoulos B."/>
            <person name="LaButti K."/>
            <person name="Kuo A."/>
            <person name="Mondo S."/>
            <person name="Riley R."/>
            <person name="Otillar R."/>
            <person name="Haridas S."/>
            <person name="Lipzen A."/>
            <person name="Grimwood J."/>
            <person name="Schmutz J."/>
            <person name="Clum A."/>
            <person name="Reid I.D."/>
            <person name="Moisan M.C."/>
            <person name="Butler G."/>
            <person name="Nguyen T.T.M."/>
            <person name="Dewar K."/>
            <person name="Conant G."/>
            <person name="Drula E."/>
            <person name="Henrissat B."/>
            <person name="Hansel C."/>
            <person name="Singer S."/>
            <person name="Hutchinson M.I."/>
            <person name="de Vries R.P."/>
            <person name="Natvig D.O."/>
            <person name="Powell A.J."/>
            <person name="Tsang A."/>
            <person name="Grigoriev I.V."/>
        </authorList>
    </citation>
    <scope>NUCLEOTIDE SEQUENCE [LARGE SCALE GENOMIC DNA]</scope>
    <source>
        <strain evidence="2 3">ATCC 24622</strain>
    </source>
</reference>
<comment type="caution">
    <text evidence="2">The sequence shown here is derived from an EMBL/GenBank/DDBJ whole genome shotgun (WGS) entry which is preliminary data.</text>
</comment>
<evidence type="ECO:0000256" key="1">
    <source>
        <dbReference type="SAM" id="Phobius"/>
    </source>
</evidence>
<keyword evidence="1" id="KW-0472">Membrane</keyword>
<dbReference type="EMBL" id="JAZHXJ010003190">
    <property type="protein sequence ID" value="KAL1835371.1"/>
    <property type="molecule type" value="Genomic_DNA"/>
</dbReference>
<evidence type="ECO:0000313" key="2">
    <source>
        <dbReference type="EMBL" id="KAL1835371.1"/>
    </source>
</evidence>
<keyword evidence="1" id="KW-0812">Transmembrane</keyword>
<feature type="transmembrane region" description="Helical" evidence="1">
    <location>
        <begin position="12"/>
        <end position="43"/>
    </location>
</feature>
<gene>
    <name evidence="2" type="ORF">VTK73DRAFT_5702</name>
</gene>
<name>A0ABR3V0W0_9PEZI</name>
<feature type="transmembrane region" description="Helical" evidence="1">
    <location>
        <begin position="87"/>
        <end position="103"/>
    </location>
</feature>
<keyword evidence="1" id="KW-1133">Transmembrane helix</keyword>
<feature type="transmembrane region" description="Helical" evidence="1">
    <location>
        <begin position="123"/>
        <end position="144"/>
    </location>
</feature>
<evidence type="ECO:0000313" key="3">
    <source>
        <dbReference type="Proteomes" id="UP001586593"/>
    </source>
</evidence>
<accession>A0ABR3V0W0</accession>
<organism evidence="2 3">
    <name type="scientific">Phialemonium thermophilum</name>
    <dbReference type="NCBI Taxonomy" id="223376"/>
    <lineage>
        <taxon>Eukaryota</taxon>
        <taxon>Fungi</taxon>
        <taxon>Dikarya</taxon>
        <taxon>Ascomycota</taxon>
        <taxon>Pezizomycotina</taxon>
        <taxon>Sordariomycetes</taxon>
        <taxon>Sordariomycetidae</taxon>
        <taxon>Cephalothecales</taxon>
        <taxon>Cephalothecaceae</taxon>
        <taxon>Phialemonium</taxon>
    </lineage>
</organism>
<dbReference type="PROSITE" id="PS51257">
    <property type="entry name" value="PROKAR_LIPOPROTEIN"/>
    <property type="match status" value="1"/>
</dbReference>
<proteinExistence type="predicted"/>
<sequence>MSDVLRKKQRGILLAIVVVSCFRLFLPPPFSLGLYPGCIIISWPSQRRVFRGVCQICPSFVSAALLGPLHLTEHRAAVAFVFQQRDCHFFFASGILSSGVLVYETRKVSKRHVSFAHPLRCSFLFFYLLLFLPRICLSCLPYLISRSSDSSLFLVSSLRRTIHTTVCH</sequence>
<protein>
    <submittedName>
        <fullName evidence="2">Uncharacterized protein</fullName>
    </submittedName>
</protein>
<keyword evidence="3" id="KW-1185">Reference proteome</keyword>